<protein>
    <recommendedName>
        <fullName evidence="4">Opacity protein</fullName>
    </recommendedName>
</protein>
<feature type="signal peptide" evidence="1">
    <location>
        <begin position="1"/>
        <end position="22"/>
    </location>
</feature>
<accession>A0A1G7TG04</accession>
<dbReference type="RefSeq" id="WP_090592489.1">
    <property type="nucleotide sequence ID" value="NZ_FNCS01000002.1"/>
</dbReference>
<dbReference type="EMBL" id="FNCS01000002">
    <property type="protein sequence ID" value="SDG33944.1"/>
    <property type="molecule type" value="Genomic_DNA"/>
</dbReference>
<sequence>MSRILIAISACALASSVTPLMAADWGTSAPGFRPAYPMDMAPMEDSLDFEFGLRYFYGMGGQSFTNGSTYSATDLSHSLEVHGRIDDHSTSSFLKGHIGYGAITDGEFSMDDTTNGSYSTGRVGYVNADFGYLPINTGGVKAGAFIGYMYSDESPQNTGPITHGLRLGVAARAEFGDMFDITAEGAIIPYSAVSGSMANPGGTLTGIEGSLYGAAGEVMAGAHLTDNFVIRAGARATYLNGHVQADQPGEHYIEMFRWGPLVELTATF</sequence>
<dbReference type="STRING" id="440168.SAMN04487974_10291"/>
<proteinExistence type="predicted"/>
<reference evidence="2 3" key="1">
    <citation type="submission" date="2016-10" db="EMBL/GenBank/DDBJ databases">
        <authorList>
            <person name="de Groot N.N."/>
        </authorList>
    </citation>
    <scope>NUCLEOTIDE SEQUENCE [LARGE SCALE GENOMIC DNA]</scope>
    <source>
        <strain evidence="2 3">CGMCC 1.10267</strain>
    </source>
</reference>
<evidence type="ECO:0000313" key="3">
    <source>
        <dbReference type="Proteomes" id="UP000199495"/>
    </source>
</evidence>
<keyword evidence="1" id="KW-0732">Signal</keyword>
<evidence type="ECO:0008006" key="4">
    <source>
        <dbReference type="Google" id="ProtNLM"/>
    </source>
</evidence>
<name>A0A1G7TG04_9HYPH</name>
<dbReference type="AlphaFoldDB" id="A0A1G7TG04"/>
<keyword evidence="3" id="KW-1185">Reference proteome</keyword>
<gene>
    <name evidence="2" type="ORF">SAMN04487974_10291</name>
</gene>
<evidence type="ECO:0000313" key="2">
    <source>
        <dbReference type="EMBL" id="SDG33944.1"/>
    </source>
</evidence>
<dbReference type="OrthoDB" id="7591823at2"/>
<evidence type="ECO:0000256" key="1">
    <source>
        <dbReference type="SAM" id="SignalP"/>
    </source>
</evidence>
<dbReference type="Proteomes" id="UP000199495">
    <property type="component" value="Unassembled WGS sequence"/>
</dbReference>
<feature type="chain" id="PRO_5011449514" description="Opacity protein" evidence="1">
    <location>
        <begin position="23"/>
        <end position="268"/>
    </location>
</feature>
<organism evidence="2 3">
    <name type="scientific">Pelagibacterium luteolum</name>
    <dbReference type="NCBI Taxonomy" id="440168"/>
    <lineage>
        <taxon>Bacteria</taxon>
        <taxon>Pseudomonadati</taxon>
        <taxon>Pseudomonadota</taxon>
        <taxon>Alphaproteobacteria</taxon>
        <taxon>Hyphomicrobiales</taxon>
        <taxon>Devosiaceae</taxon>
        <taxon>Pelagibacterium</taxon>
    </lineage>
</organism>